<keyword evidence="4" id="KW-1185">Reference proteome</keyword>
<feature type="transmembrane region" description="Helical" evidence="2">
    <location>
        <begin position="1033"/>
        <end position="1055"/>
    </location>
</feature>
<feature type="compositionally biased region" description="Polar residues" evidence="1">
    <location>
        <begin position="950"/>
        <end position="959"/>
    </location>
</feature>
<keyword evidence="2" id="KW-1133">Transmembrane helix</keyword>
<comment type="caution">
    <text evidence="3">The sequence shown here is derived from an EMBL/GenBank/DDBJ whole genome shotgun (WGS) entry which is preliminary data.</text>
</comment>
<reference evidence="3" key="1">
    <citation type="submission" date="2023-11" db="EMBL/GenBank/DDBJ databases">
        <authorList>
            <person name="Alioto T."/>
            <person name="Alioto T."/>
            <person name="Gomez Garrido J."/>
        </authorList>
    </citation>
    <scope>NUCLEOTIDE SEQUENCE</scope>
</reference>
<dbReference type="Proteomes" id="UP001296104">
    <property type="component" value="Unassembled WGS sequence"/>
</dbReference>
<organism evidence="3 4">
    <name type="scientific">Lecanosticta acicola</name>
    <dbReference type="NCBI Taxonomy" id="111012"/>
    <lineage>
        <taxon>Eukaryota</taxon>
        <taxon>Fungi</taxon>
        <taxon>Dikarya</taxon>
        <taxon>Ascomycota</taxon>
        <taxon>Pezizomycotina</taxon>
        <taxon>Dothideomycetes</taxon>
        <taxon>Dothideomycetidae</taxon>
        <taxon>Mycosphaerellales</taxon>
        <taxon>Mycosphaerellaceae</taxon>
        <taxon>Lecanosticta</taxon>
    </lineage>
</organism>
<feature type="compositionally biased region" description="Basic and acidic residues" evidence="1">
    <location>
        <begin position="792"/>
        <end position="802"/>
    </location>
</feature>
<feature type="transmembrane region" description="Helical" evidence="2">
    <location>
        <begin position="987"/>
        <end position="1012"/>
    </location>
</feature>
<feature type="compositionally biased region" description="Basic and acidic residues" evidence="1">
    <location>
        <begin position="365"/>
        <end position="378"/>
    </location>
</feature>
<keyword evidence="2" id="KW-0812">Transmembrane</keyword>
<name>A0AAI8W0P5_9PEZI</name>
<evidence type="ECO:0000256" key="1">
    <source>
        <dbReference type="SAM" id="MobiDB-lite"/>
    </source>
</evidence>
<feature type="region of interest" description="Disordered" evidence="1">
    <location>
        <begin position="787"/>
        <end position="833"/>
    </location>
</feature>
<dbReference type="AlphaFoldDB" id="A0AAI8W0P5"/>
<feature type="region of interest" description="Disordered" evidence="1">
    <location>
        <begin position="108"/>
        <end position="148"/>
    </location>
</feature>
<feature type="compositionally biased region" description="Basic and acidic residues" evidence="1">
    <location>
        <begin position="387"/>
        <end position="396"/>
    </location>
</feature>
<sequence length="1082" mass="118288">MAYTAVPPALATVPSAFSFNTSAFECPQTNASPRASAYRRPETPQLTLHEYRRFQQSPVLSASPELDHRRLRRKASSANLAGSPLATAFAWGPSSSLPDRVESQASRSFLPSFLPPPPTTPEVRPATGSPSLSSTVTTLQSTPTHTPDCRRVSAYPHETHHQHAQCAVPISSKRKFTSFQHAKRFPRRADSSSTEGGNGLWEVYAEVFDLAQSDGEGAAAHVTVDRESSGKLWEPTDTAEPVARRERCVRFEGVGDLAGNAGDSAAAASIGEEKDSTATSTFSLSKFEFPAPPGHDNWGVATDNLNSPKSPYSPATLHLHGTSFDLVNPHDSLLVGVHQLETPAEIDGLLDDYFDQGVEDDIMESKQRAGERPQEPSRVDSNGSRRKLYEDADSARRNILNVEPDLTAPPKARLADDSPLAYKSAPSLVRKNTNPYRKHPSVRMAAESPLGDGESPASNMTVIHRERKGRSQASDPFDLTISESGSSSHLPGGDLGLREDASPPSEGGLQGGTDPQAPSSEENESSLRTIFDGYDYTRTQDVAPSSTEVEQGLGDGTQKVDITSERTYGDTNELLRMTPAIMPVGQAVSQYLARASSIYPEQPEDNESVWYTEYTASHHDLRGHNGRLRPISSDSYANTSDGGLEYDDFPTIAKRPQTHGGVAPQLRGDWLNDSLPAFRKAQEETQHQRDVQKATDLLLTDNEDLISQLGSKECDPIPYGERRNANLLALKQLREENPAAVREASVFVSEQAMRAQASIHPGAFDANDIPREHDNKLQKRTSPFKSPLVAGKVDKGKGRARTDSFGSGRQLIGRASPASLGGGNQEWSHSQSSFVRRGDANLGDMWTPYGEDATARALQSRGFDSSTGSGSMPGRRPGIDYGSRQGSRAKGPSRTAMGGQTELRELSLPKSRRSPGRLSDRELAKRSQHWSMEPRPSDSGIHHQSPGDATITTTRQGPVQHQSGLEHMLRFGEPIPSSREVEWRSKYHAILFALLFPPLALVFGCGGLDWFIDWHTNGRIRKYARKQKRNAMVYIFPAAVLFWAFWIVIIVYFGIFVSKDKKDAEQAAWGPLSDANSISLRG</sequence>
<gene>
    <name evidence="3" type="ORF">LECACI_7A000226</name>
</gene>
<evidence type="ECO:0000256" key="2">
    <source>
        <dbReference type="SAM" id="Phobius"/>
    </source>
</evidence>
<evidence type="ECO:0000313" key="3">
    <source>
        <dbReference type="EMBL" id="CAK3755153.1"/>
    </source>
</evidence>
<evidence type="ECO:0000313" key="4">
    <source>
        <dbReference type="Proteomes" id="UP001296104"/>
    </source>
</evidence>
<dbReference type="EMBL" id="CAVMBE010000001">
    <property type="protein sequence ID" value="CAK3755153.1"/>
    <property type="molecule type" value="Genomic_DNA"/>
</dbReference>
<feature type="region of interest" description="Disordered" evidence="1">
    <location>
        <begin position="365"/>
        <end position="525"/>
    </location>
</feature>
<accession>A0AAI8W0P5</accession>
<feature type="region of interest" description="Disordered" evidence="1">
    <location>
        <begin position="860"/>
        <end position="959"/>
    </location>
</feature>
<keyword evidence="2" id="KW-0472">Membrane</keyword>
<protein>
    <submittedName>
        <fullName evidence="3">Uncharacterized protein</fullName>
    </submittedName>
</protein>
<proteinExistence type="predicted"/>
<feature type="compositionally biased region" description="Low complexity" evidence="1">
    <location>
        <begin position="127"/>
        <end position="146"/>
    </location>
</feature>